<dbReference type="EMBL" id="FOUO01000002">
    <property type="protein sequence ID" value="SFM28389.1"/>
    <property type="molecule type" value="Genomic_DNA"/>
</dbReference>
<feature type="compositionally biased region" description="Low complexity" evidence="1">
    <location>
        <begin position="319"/>
        <end position="380"/>
    </location>
</feature>
<feature type="compositionally biased region" description="Basic residues" evidence="1">
    <location>
        <begin position="304"/>
        <end position="313"/>
    </location>
</feature>
<accession>A0A1I4PKM8</accession>
<evidence type="ECO:0000313" key="2">
    <source>
        <dbReference type="EMBL" id="SFM28389.1"/>
    </source>
</evidence>
<evidence type="ECO:0000256" key="1">
    <source>
        <dbReference type="SAM" id="MobiDB-lite"/>
    </source>
</evidence>
<feature type="compositionally biased region" description="Basic residues" evidence="1">
    <location>
        <begin position="460"/>
        <end position="469"/>
    </location>
</feature>
<reference evidence="2 3" key="1">
    <citation type="submission" date="2016-10" db="EMBL/GenBank/DDBJ databases">
        <authorList>
            <person name="de Groot N.N."/>
        </authorList>
    </citation>
    <scope>NUCLEOTIDE SEQUENCE [LARGE SCALE GENOMIC DNA]</scope>
    <source>
        <strain evidence="2 3">DSM 4180</strain>
    </source>
</reference>
<dbReference type="OrthoDB" id="5793482at2"/>
<keyword evidence="3" id="KW-1185">Reference proteome</keyword>
<evidence type="ECO:0000313" key="3">
    <source>
        <dbReference type="Proteomes" id="UP000199556"/>
    </source>
</evidence>
<dbReference type="AlphaFoldDB" id="A0A1I4PKM8"/>
<feature type="compositionally biased region" description="Low complexity" evidence="1">
    <location>
        <begin position="253"/>
        <end position="289"/>
    </location>
</feature>
<protein>
    <submittedName>
        <fullName evidence="2">Uncharacterized protein</fullName>
    </submittedName>
</protein>
<proteinExistence type="predicted"/>
<feature type="region of interest" description="Disordered" evidence="1">
    <location>
        <begin position="448"/>
        <end position="485"/>
    </location>
</feature>
<dbReference type="STRING" id="195064.SAMN05421721_1029"/>
<gene>
    <name evidence="2" type="ORF">SAMN05421721_1029</name>
</gene>
<sequence length="485" mass="52168">MLIKQPDDRSPHLMELERIKEAYPDQAGLVDSEMLRIYLKDALHMFAESVDLHLGELSDDVAVLHDLRLPYGEQVVEIDHLLINRSLQFTLVDSGFMGAERVKVNALGEVFVWSDEGQEWVGVRRAFPELFEKADLLEKILAEEPWPRRLGMRLSHSLEVCLVLGDDDQVDVENVSRWGDRVFKLSEFVRHYERERLKKISLSQGVVNAVQAAFNRVSRETLQNVAQGLADLHELEPLDYLERWELDQIPPQAAAEEAAPAQGLSEAQTQPTTEAPPAAPETADTPAQEGGEGAPAGKKGGGGRSRRSPRKGKGGSGQGAAQPADAQAPTGVGEAPPASPSGEAAPAAGTDPAQAGGQPQQQEGDRPAAAQGEAEASTAAHKPSSAGGGKAATRGKGRGSGGQGKGPSRSGKGDAELLPSSRIASSLKMKTPAFLEMMQERGFLQRDAEGHLELTEKGRQHGGRARGKGGNRSFSWPREIRDVLK</sequence>
<dbReference type="RefSeq" id="WP_090483437.1">
    <property type="nucleotide sequence ID" value="NZ_FOUO01000002.1"/>
</dbReference>
<name>A0A1I4PKM8_ECTMO</name>
<feature type="region of interest" description="Disordered" evidence="1">
    <location>
        <begin position="253"/>
        <end position="427"/>
    </location>
</feature>
<organism evidence="2 3">
    <name type="scientific">Ectothiorhodospira mobilis</name>
    <dbReference type="NCBI Taxonomy" id="195064"/>
    <lineage>
        <taxon>Bacteria</taxon>
        <taxon>Pseudomonadati</taxon>
        <taxon>Pseudomonadota</taxon>
        <taxon>Gammaproteobacteria</taxon>
        <taxon>Chromatiales</taxon>
        <taxon>Ectothiorhodospiraceae</taxon>
        <taxon>Ectothiorhodospira</taxon>
    </lineage>
</organism>
<feature type="compositionally biased region" description="Basic and acidic residues" evidence="1">
    <location>
        <begin position="448"/>
        <end position="459"/>
    </location>
</feature>
<feature type="compositionally biased region" description="Gly residues" evidence="1">
    <location>
        <begin position="290"/>
        <end position="303"/>
    </location>
</feature>
<dbReference type="Proteomes" id="UP000199556">
    <property type="component" value="Unassembled WGS sequence"/>
</dbReference>